<dbReference type="EMBL" id="RPFW01000003">
    <property type="protein sequence ID" value="TVZ04441.1"/>
    <property type="molecule type" value="Genomic_DNA"/>
</dbReference>
<feature type="transmembrane region" description="Helical" evidence="5">
    <location>
        <begin position="72"/>
        <end position="95"/>
    </location>
</feature>
<sequence length="442" mass="45421">MLPHSCHAIEDQVAALEKAAPTAAPAAPRLNRAFVATLMLSYFGSNVALIAPIQNVLPRMVEAATGSSGKALGLGVVTGIGALAALIVNPVAGHFSDRWVAVDNRSVTVLIGLIAGGLSLELLGLSHSLVAIAVWWTLCQATINIAYSPMSAIVVDHVDRRSWGFVWGLISVAQAVGLIAGFAMVVLAFPGTRGGMTAVTVMYVVCLAPLVYVLYALPRVSYPADPDRPRAGFSAGMAALLSAGQGFGKVWAGKFLVMLAETIALLYLYYYLQDVVHYGNPSQGQLILVLIATLAVIVATVTVGRIADRSPGGYRRYAVLASALMALTGFVLAFGTAWGLVIVCAFALGAGYGAFQSVSQALSIVVLPDPANAGRDLGIINIASAIPAVIGAPVAGLVVSYVGGYRGLFAFAGLLAVAGAAVFARVTTSPDSSAPATPTTAP</sequence>
<feature type="transmembrane region" description="Helical" evidence="5">
    <location>
        <begin position="196"/>
        <end position="217"/>
    </location>
</feature>
<feature type="transmembrane region" description="Helical" evidence="5">
    <location>
        <begin position="107"/>
        <end position="125"/>
    </location>
</feature>
<accession>A0A6P2C2D2</accession>
<feature type="transmembrane region" description="Helical" evidence="5">
    <location>
        <begin position="316"/>
        <end position="334"/>
    </location>
</feature>
<protein>
    <submittedName>
        <fullName evidence="7">MFS transporter</fullName>
    </submittedName>
</protein>
<gene>
    <name evidence="7" type="ORF">EAS64_18935</name>
</gene>
<proteinExistence type="predicted"/>
<dbReference type="SUPFAM" id="SSF103473">
    <property type="entry name" value="MFS general substrate transporter"/>
    <property type="match status" value="1"/>
</dbReference>
<dbReference type="InterPro" id="IPR011701">
    <property type="entry name" value="MFS"/>
</dbReference>
<dbReference type="InterPro" id="IPR036259">
    <property type="entry name" value="MFS_trans_sf"/>
</dbReference>
<evidence type="ECO:0000256" key="5">
    <source>
        <dbReference type="SAM" id="Phobius"/>
    </source>
</evidence>
<evidence type="ECO:0000256" key="2">
    <source>
        <dbReference type="ARBA" id="ARBA00022692"/>
    </source>
</evidence>
<dbReference type="PANTHER" id="PTHR23528">
    <property type="match status" value="1"/>
</dbReference>
<feature type="transmembrane region" description="Helical" evidence="5">
    <location>
        <begin position="132"/>
        <end position="153"/>
    </location>
</feature>
<dbReference type="Pfam" id="PF07690">
    <property type="entry name" value="MFS_1"/>
    <property type="match status" value="1"/>
</dbReference>
<dbReference type="GO" id="GO:0005886">
    <property type="term" value="C:plasma membrane"/>
    <property type="evidence" value="ECO:0007669"/>
    <property type="project" value="UniProtKB-SubCell"/>
</dbReference>
<feature type="transmembrane region" description="Helical" evidence="5">
    <location>
        <begin position="33"/>
        <end position="51"/>
    </location>
</feature>
<feature type="transmembrane region" description="Helical" evidence="5">
    <location>
        <begin position="284"/>
        <end position="304"/>
    </location>
</feature>
<dbReference type="OrthoDB" id="7584869at2"/>
<keyword evidence="2 5" id="KW-0812">Transmembrane</keyword>
<dbReference type="Gene3D" id="1.20.1250.20">
    <property type="entry name" value="MFS general substrate transporter like domains"/>
    <property type="match status" value="2"/>
</dbReference>
<evidence type="ECO:0000313" key="7">
    <source>
        <dbReference type="EMBL" id="TVZ04441.1"/>
    </source>
</evidence>
<feature type="domain" description="Major facilitator superfamily (MFS) profile" evidence="6">
    <location>
        <begin position="32"/>
        <end position="431"/>
    </location>
</feature>
<feature type="transmembrane region" description="Helical" evidence="5">
    <location>
        <begin position="255"/>
        <end position="272"/>
    </location>
</feature>
<dbReference type="PROSITE" id="PS50850">
    <property type="entry name" value="MFS"/>
    <property type="match status" value="1"/>
</dbReference>
<keyword evidence="8" id="KW-1185">Reference proteome</keyword>
<dbReference type="InterPro" id="IPR020846">
    <property type="entry name" value="MFS_dom"/>
</dbReference>
<evidence type="ECO:0000313" key="8">
    <source>
        <dbReference type="Proteomes" id="UP000460272"/>
    </source>
</evidence>
<reference evidence="7 8" key="1">
    <citation type="submission" date="2018-11" db="EMBL/GenBank/DDBJ databases">
        <title>Trebonia kvetii gen.nov., sp.nov., a novel acidophilic actinobacterium, and proposal of the new actinobacterial family Treboniaceae fam. nov.</title>
        <authorList>
            <person name="Rapoport D."/>
            <person name="Sagova-Mareckova M."/>
            <person name="Sedlacek I."/>
            <person name="Provaznik J."/>
            <person name="Kralova S."/>
            <person name="Pavlinic D."/>
            <person name="Benes V."/>
            <person name="Kopecky J."/>
        </authorList>
    </citation>
    <scope>NUCLEOTIDE SEQUENCE [LARGE SCALE GENOMIC DNA]</scope>
    <source>
        <strain evidence="7 8">15Tr583</strain>
    </source>
</reference>
<dbReference type="Proteomes" id="UP000460272">
    <property type="component" value="Unassembled WGS sequence"/>
</dbReference>
<dbReference type="PANTHER" id="PTHR23528:SF1">
    <property type="entry name" value="MAJOR FACILITATOR SUPERFAMILY (MFS) PROFILE DOMAIN-CONTAINING PROTEIN"/>
    <property type="match status" value="1"/>
</dbReference>
<keyword evidence="3 5" id="KW-1133">Transmembrane helix</keyword>
<evidence type="ECO:0000256" key="3">
    <source>
        <dbReference type="ARBA" id="ARBA00022989"/>
    </source>
</evidence>
<feature type="transmembrane region" description="Helical" evidence="5">
    <location>
        <begin position="165"/>
        <end position="189"/>
    </location>
</feature>
<feature type="transmembrane region" description="Helical" evidence="5">
    <location>
        <begin position="379"/>
        <end position="402"/>
    </location>
</feature>
<evidence type="ECO:0000256" key="1">
    <source>
        <dbReference type="ARBA" id="ARBA00004651"/>
    </source>
</evidence>
<dbReference type="GO" id="GO:0022857">
    <property type="term" value="F:transmembrane transporter activity"/>
    <property type="evidence" value="ECO:0007669"/>
    <property type="project" value="InterPro"/>
</dbReference>
<dbReference type="AlphaFoldDB" id="A0A6P2C2D2"/>
<name>A0A6P2C2D2_9ACTN</name>
<comment type="subcellular location">
    <subcellularLocation>
        <location evidence="1">Cell membrane</location>
        <topology evidence="1">Multi-pass membrane protein</topology>
    </subcellularLocation>
</comment>
<comment type="caution">
    <text evidence="7">The sequence shown here is derived from an EMBL/GenBank/DDBJ whole genome shotgun (WGS) entry which is preliminary data.</text>
</comment>
<evidence type="ECO:0000256" key="4">
    <source>
        <dbReference type="ARBA" id="ARBA00023136"/>
    </source>
</evidence>
<feature type="transmembrane region" description="Helical" evidence="5">
    <location>
        <begin position="408"/>
        <end position="426"/>
    </location>
</feature>
<keyword evidence="4 5" id="KW-0472">Membrane</keyword>
<organism evidence="7 8">
    <name type="scientific">Trebonia kvetii</name>
    <dbReference type="NCBI Taxonomy" id="2480626"/>
    <lineage>
        <taxon>Bacteria</taxon>
        <taxon>Bacillati</taxon>
        <taxon>Actinomycetota</taxon>
        <taxon>Actinomycetes</taxon>
        <taxon>Streptosporangiales</taxon>
        <taxon>Treboniaceae</taxon>
        <taxon>Trebonia</taxon>
    </lineage>
</organism>
<evidence type="ECO:0000259" key="6">
    <source>
        <dbReference type="PROSITE" id="PS50850"/>
    </source>
</evidence>
<dbReference type="RefSeq" id="WP_145854404.1">
    <property type="nucleotide sequence ID" value="NZ_RPFW01000003.1"/>
</dbReference>